<dbReference type="EC" id="3.1.4.3" evidence="3"/>
<proteinExistence type="predicted"/>
<dbReference type="PANTHER" id="PTHR31956:SF1">
    <property type="entry name" value="NON-SPECIFIC PHOSPHOLIPASE C1"/>
    <property type="match status" value="1"/>
</dbReference>
<evidence type="ECO:0000313" key="3">
    <source>
        <dbReference type="EMBL" id="CAL1239396.1"/>
    </source>
</evidence>
<keyword evidence="4" id="KW-1185">Reference proteome</keyword>
<protein>
    <submittedName>
        <fullName evidence="3">Phospholipase C</fullName>
        <ecNumber evidence="3">3.1.4.3</ecNumber>
    </submittedName>
</protein>
<dbReference type="RefSeq" id="WP_348758956.1">
    <property type="nucleotide sequence ID" value="NZ_OZ026884.1"/>
</dbReference>
<dbReference type="InterPro" id="IPR017850">
    <property type="entry name" value="Alkaline_phosphatase_core_sf"/>
</dbReference>
<reference evidence="3 4" key="1">
    <citation type="submission" date="2024-04" db="EMBL/GenBank/DDBJ databases">
        <authorList>
            <person name="Cremers G."/>
        </authorList>
    </citation>
    <scope>NUCLEOTIDE SEQUENCE [LARGE SCALE GENOMIC DNA]</scope>
    <source>
        <strain evidence="3">MeCH1-AG</strain>
    </source>
</reference>
<gene>
    <name evidence="3" type="ORF">MECH1_V1_0620</name>
</gene>
<dbReference type="Proteomes" id="UP001497493">
    <property type="component" value="Chromosome"/>
</dbReference>
<sequence>MQYPVSCRTFFLATGLTLPGMGALPIAANANQAATTTPIKHVVVIFQENVSFDHYFGTYPKALNLPGETPFFARPGTPAVNGLNDYLLQHNPNGANPERLSPKEALTCDQDHGYQAEQLAVNGGLMDKFLENTNRDTCTSPSFSKPNLVMDYYDGNTVTALWNYAQHFAMSDNSFSTTFGPSTPGALNLISGQTHGAISTDPQHDTYGVVSPDANGVGTVINDPDPTFDDCSSTKHPTISMVDTNKNVGDLLNAKGITWGWFQGGFKPTAVANGKAVCGETLTNIGGVSVTSYIPHHEPFQYYKSTSNPHHLRPSSVAMIGHTDQANHQYDLTDFWSALDAGNLPAVSFLKAPAAQDGHAAYSSPIDEQKFLVETINRLQRSRFWHDMAIIIAYDDSDGWYDHVMPPIVNFSDDPKHDGITNGSCGGRAGAGGYNARCGYGPRQPLLVISPWAKVNYVDHSITDQTSILAFIEDNWNLGRIGDNSFDAMAGKLNTMFEFRGKHGRAHRLILDPQTGAVVKK</sequence>
<name>A0ABP1C5L8_9GAMM</name>
<keyword evidence="1 3" id="KW-0378">Hydrolase</keyword>
<evidence type="ECO:0000256" key="1">
    <source>
        <dbReference type="ARBA" id="ARBA00022801"/>
    </source>
</evidence>
<dbReference type="Gene3D" id="3.40.720.10">
    <property type="entry name" value="Alkaline Phosphatase, subunit A"/>
    <property type="match status" value="2"/>
</dbReference>
<dbReference type="Pfam" id="PF04185">
    <property type="entry name" value="Phosphoesterase"/>
    <property type="match status" value="1"/>
</dbReference>
<keyword evidence="2" id="KW-0732">Signal</keyword>
<evidence type="ECO:0000256" key="2">
    <source>
        <dbReference type="SAM" id="SignalP"/>
    </source>
</evidence>
<dbReference type="CDD" id="cd16013">
    <property type="entry name" value="AcpA"/>
    <property type="match status" value="1"/>
</dbReference>
<dbReference type="EMBL" id="OZ026884">
    <property type="protein sequence ID" value="CAL1239396.1"/>
    <property type="molecule type" value="Genomic_DNA"/>
</dbReference>
<evidence type="ECO:0000313" key="4">
    <source>
        <dbReference type="Proteomes" id="UP001497493"/>
    </source>
</evidence>
<organism evidence="3 4">
    <name type="scientific">Candidatus Methylocalor cossyra</name>
    <dbReference type="NCBI Taxonomy" id="3108543"/>
    <lineage>
        <taxon>Bacteria</taxon>
        <taxon>Pseudomonadati</taxon>
        <taxon>Pseudomonadota</taxon>
        <taxon>Gammaproteobacteria</taxon>
        <taxon>Methylococcales</taxon>
        <taxon>Methylococcaceae</taxon>
        <taxon>Candidatus Methylocalor</taxon>
    </lineage>
</organism>
<feature type="signal peptide" evidence="2">
    <location>
        <begin position="1"/>
        <end position="22"/>
    </location>
</feature>
<accession>A0ABP1C5L8</accession>
<feature type="chain" id="PRO_5046727001" evidence="2">
    <location>
        <begin position="23"/>
        <end position="521"/>
    </location>
</feature>
<dbReference type="GO" id="GO:0034480">
    <property type="term" value="F:phosphatidylcholine phospholipase C activity"/>
    <property type="evidence" value="ECO:0007669"/>
    <property type="project" value="UniProtKB-EC"/>
</dbReference>
<dbReference type="InterPro" id="IPR007312">
    <property type="entry name" value="Phosphoesterase"/>
</dbReference>
<dbReference type="PANTHER" id="PTHR31956">
    <property type="entry name" value="NON-SPECIFIC PHOSPHOLIPASE C4-RELATED"/>
    <property type="match status" value="1"/>
</dbReference>